<feature type="region of interest" description="Disordered" evidence="1">
    <location>
        <begin position="36"/>
        <end position="64"/>
    </location>
</feature>
<dbReference type="EMBL" id="BART01021853">
    <property type="protein sequence ID" value="GAH04460.1"/>
    <property type="molecule type" value="Genomic_DNA"/>
</dbReference>
<evidence type="ECO:0000256" key="1">
    <source>
        <dbReference type="SAM" id="MobiDB-lite"/>
    </source>
</evidence>
<name>X1D864_9ZZZZ</name>
<organism evidence="2">
    <name type="scientific">marine sediment metagenome</name>
    <dbReference type="NCBI Taxonomy" id="412755"/>
    <lineage>
        <taxon>unclassified sequences</taxon>
        <taxon>metagenomes</taxon>
        <taxon>ecological metagenomes</taxon>
    </lineage>
</organism>
<protein>
    <submittedName>
        <fullName evidence="2">Uncharacterized protein</fullName>
    </submittedName>
</protein>
<comment type="caution">
    <text evidence="2">The sequence shown here is derived from an EMBL/GenBank/DDBJ whole genome shotgun (WGS) entry which is preliminary data.</text>
</comment>
<reference evidence="2" key="1">
    <citation type="journal article" date="2014" name="Front. Microbiol.">
        <title>High frequency of phylogenetically diverse reductive dehalogenase-homologous genes in deep subseafloor sedimentary metagenomes.</title>
        <authorList>
            <person name="Kawai M."/>
            <person name="Futagami T."/>
            <person name="Toyoda A."/>
            <person name="Takaki Y."/>
            <person name="Nishi S."/>
            <person name="Hori S."/>
            <person name="Arai W."/>
            <person name="Tsubouchi T."/>
            <person name="Morono Y."/>
            <person name="Uchiyama I."/>
            <person name="Ito T."/>
            <person name="Fujiyama A."/>
            <person name="Inagaki F."/>
            <person name="Takami H."/>
        </authorList>
    </citation>
    <scope>NUCLEOTIDE SEQUENCE</scope>
    <source>
        <strain evidence="2">Expedition CK06-06</strain>
    </source>
</reference>
<accession>X1D864</accession>
<proteinExistence type="predicted"/>
<feature type="non-terminal residue" evidence="2">
    <location>
        <position position="1"/>
    </location>
</feature>
<dbReference type="AlphaFoldDB" id="X1D864"/>
<gene>
    <name evidence="2" type="ORF">S01H4_40185</name>
</gene>
<evidence type="ECO:0000313" key="2">
    <source>
        <dbReference type="EMBL" id="GAH04460.1"/>
    </source>
</evidence>
<sequence length="64" mass="7686">EKTRYAPAEVVKSYIENVKEPFDLDKLIAQEELEIESSQRKRKKEPRNEVEQIYEDFLSTRGRK</sequence>